<accession>A0AAN8RFU9</accession>
<feature type="transmembrane region" description="Helical" evidence="8">
    <location>
        <begin position="456"/>
        <end position="480"/>
    </location>
</feature>
<evidence type="ECO:0000256" key="7">
    <source>
        <dbReference type="SAM" id="MobiDB-lite"/>
    </source>
</evidence>
<keyword evidence="6" id="KW-0865">Zymogen</keyword>
<feature type="region of interest" description="Disordered" evidence="7">
    <location>
        <begin position="411"/>
        <end position="453"/>
    </location>
</feature>
<sequence length="567" mass="62258">MAVNIWRLILPILHIFILLSPVLEAAKTFTLDLIDETTEYHAKLHRRQDGNGWRTTDILYNSSSFQFYVEANIGDQSKNLRLGVVQNPYTWVASPWNSTQDCPPLTQELACSRIQGSGFFSLYPPDSSTYRNLSNDFEIEYRDNRYVIGNWGRDRFRLGQLTIEDVNFGVGRYYNASPSIGLERSDSSIKYPSFLEVMTANGLINTPTYGIYVGDIRGKEDSGKSLTFGGIDGEKFYQPLKTFSSRSDYALDLLSIDIVWAGEALSKPLDRPETSPMVAGLNFGTASIHLPSAIFDVVMSSLGATERNDYYINILPPEGSGLNFTFVDGLSIFVPYSQMLVQDPSSLWYLVLLVSNDRNTVLGTPFFRSAYVFYDFYNQEFSVAPAIYNVSSSDVIEVGVNNASVTSLGVIGQPPPSLPSPTPDPTPDPPPPNTPSPSPTPPSSTPTPDNGSSPPIGAIVGGVVGGVAVIVAVIVVWYYVFYYRPRNSRNINNAPPMQDVYGGGQQLPPHNMAPPPAGGFANEQFSPTKPVYTSPVASPVSEVSPNPWVRPENVAVNRNPNLHEMMG</sequence>
<organism evidence="11 12">
    <name type="scientific">Orbilia javanica</name>
    <dbReference type="NCBI Taxonomy" id="47235"/>
    <lineage>
        <taxon>Eukaryota</taxon>
        <taxon>Fungi</taxon>
        <taxon>Dikarya</taxon>
        <taxon>Ascomycota</taxon>
        <taxon>Pezizomycotina</taxon>
        <taxon>Orbiliomycetes</taxon>
        <taxon>Orbiliales</taxon>
        <taxon>Orbiliaceae</taxon>
        <taxon>Orbilia</taxon>
    </lineage>
</organism>
<dbReference type="GO" id="GO:0006508">
    <property type="term" value="P:proteolysis"/>
    <property type="evidence" value="ECO:0007669"/>
    <property type="project" value="UniProtKB-KW"/>
</dbReference>
<feature type="domain" description="Peptidase A1" evidence="10">
    <location>
        <begin position="67"/>
        <end position="384"/>
    </location>
</feature>
<comment type="caution">
    <text evidence="11">The sequence shown here is derived from an EMBL/GenBank/DDBJ whole genome shotgun (WGS) entry which is preliminary data.</text>
</comment>
<dbReference type="SUPFAM" id="SSF50630">
    <property type="entry name" value="Acid proteases"/>
    <property type="match status" value="1"/>
</dbReference>
<keyword evidence="4" id="KW-0064">Aspartyl protease</keyword>
<dbReference type="GO" id="GO:0031505">
    <property type="term" value="P:fungal-type cell wall organization"/>
    <property type="evidence" value="ECO:0007669"/>
    <property type="project" value="TreeGrafter"/>
</dbReference>
<evidence type="ECO:0000313" key="12">
    <source>
        <dbReference type="Proteomes" id="UP001313282"/>
    </source>
</evidence>
<feature type="compositionally biased region" description="Pro residues" evidence="7">
    <location>
        <begin position="413"/>
        <end position="445"/>
    </location>
</feature>
<name>A0AAN8RFU9_9PEZI</name>
<protein>
    <recommendedName>
        <fullName evidence="10">Peptidase A1 domain-containing protein</fullName>
    </recommendedName>
</protein>
<reference evidence="11 12" key="1">
    <citation type="submission" date="2019-10" db="EMBL/GenBank/DDBJ databases">
        <authorList>
            <person name="Palmer J.M."/>
        </authorList>
    </citation>
    <scope>NUCLEOTIDE SEQUENCE [LARGE SCALE GENOMIC DNA]</scope>
    <source>
        <strain evidence="11 12">TWF718</strain>
    </source>
</reference>
<keyword evidence="5" id="KW-0378">Hydrolase</keyword>
<dbReference type="EMBL" id="JAVHNR010000006">
    <property type="protein sequence ID" value="KAK6339350.1"/>
    <property type="molecule type" value="Genomic_DNA"/>
</dbReference>
<keyword evidence="8" id="KW-0472">Membrane</keyword>
<keyword evidence="8" id="KW-1133">Transmembrane helix</keyword>
<dbReference type="PROSITE" id="PS51767">
    <property type="entry name" value="PEPTIDASE_A1"/>
    <property type="match status" value="1"/>
</dbReference>
<evidence type="ECO:0000256" key="5">
    <source>
        <dbReference type="ARBA" id="ARBA00022801"/>
    </source>
</evidence>
<evidence type="ECO:0000313" key="11">
    <source>
        <dbReference type="EMBL" id="KAK6339350.1"/>
    </source>
</evidence>
<dbReference type="PANTHER" id="PTHR47965">
    <property type="entry name" value="ASPARTYL PROTEASE-RELATED"/>
    <property type="match status" value="1"/>
</dbReference>
<keyword evidence="2" id="KW-0645">Protease</keyword>
<dbReference type="GO" id="GO:0009277">
    <property type="term" value="C:fungal-type cell wall"/>
    <property type="evidence" value="ECO:0007669"/>
    <property type="project" value="TreeGrafter"/>
</dbReference>
<dbReference type="Gene3D" id="2.40.70.10">
    <property type="entry name" value="Acid Proteases"/>
    <property type="match status" value="2"/>
</dbReference>
<evidence type="ECO:0000256" key="2">
    <source>
        <dbReference type="ARBA" id="ARBA00022670"/>
    </source>
</evidence>
<comment type="similarity">
    <text evidence="1">Belongs to the peptidase A1 family.</text>
</comment>
<proteinExistence type="inferred from homology"/>
<keyword evidence="12" id="KW-1185">Reference proteome</keyword>
<dbReference type="GO" id="GO:0005576">
    <property type="term" value="C:extracellular region"/>
    <property type="evidence" value="ECO:0007669"/>
    <property type="project" value="TreeGrafter"/>
</dbReference>
<evidence type="ECO:0000256" key="6">
    <source>
        <dbReference type="ARBA" id="ARBA00023145"/>
    </source>
</evidence>
<feature type="signal peptide" evidence="9">
    <location>
        <begin position="1"/>
        <end position="25"/>
    </location>
</feature>
<gene>
    <name evidence="11" type="ORF">TWF718_008770</name>
</gene>
<evidence type="ECO:0000256" key="1">
    <source>
        <dbReference type="ARBA" id="ARBA00007447"/>
    </source>
</evidence>
<keyword evidence="3 9" id="KW-0732">Signal</keyword>
<evidence type="ECO:0000259" key="10">
    <source>
        <dbReference type="PROSITE" id="PS51767"/>
    </source>
</evidence>
<dbReference type="InterPro" id="IPR033121">
    <property type="entry name" value="PEPTIDASE_A1"/>
</dbReference>
<evidence type="ECO:0000256" key="4">
    <source>
        <dbReference type="ARBA" id="ARBA00022750"/>
    </source>
</evidence>
<evidence type="ECO:0000256" key="3">
    <source>
        <dbReference type="ARBA" id="ARBA00022729"/>
    </source>
</evidence>
<dbReference type="Pfam" id="PF00026">
    <property type="entry name" value="Asp"/>
    <property type="match status" value="1"/>
</dbReference>
<feature type="chain" id="PRO_5042824969" description="Peptidase A1 domain-containing protein" evidence="9">
    <location>
        <begin position="26"/>
        <end position="567"/>
    </location>
</feature>
<dbReference type="InterPro" id="IPR021109">
    <property type="entry name" value="Peptidase_aspartic_dom_sf"/>
</dbReference>
<dbReference type="GO" id="GO:0004190">
    <property type="term" value="F:aspartic-type endopeptidase activity"/>
    <property type="evidence" value="ECO:0007669"/>
    <property type="project" value="UniProtKB-KW"/>
</dbReference>
<evidence type="ECO:0000256" key="8">
    <source>
        <dbReference type="SAM" id="Phobius"/>
    </source>
</evidence>
<dbReference type="AlphaFoldDB" id="A0AAN8RFU9"/>
<dbReference type="Proteomes" id="UP001313282">
    <property type="component" value="Unassembled WGS sequence"/>
</dbReference>
<dbReference type="InterPro" id="IPR001461">
    <property type="entry name" value="Aspartic_peptidase_A1"/>
</dbReference>
<evidence type="ECO:0000256" key="9">
    <source>
        <dbReference type="SAM" id="SignalP"/>
    </source>
</evidence>
<dbReference type="PANTHER" id="PTHR47965:SF12">
    <property type="entry name" value="ASPARTIC PROTEINASE 3-RELATED"/>
    <property type="match status" value="1"/>
</dbReference>
<keyword evidence="8" id="KW-0812">Transmembrane</keyword>